<reference evidence="5" key="1">
    <citation type="journal article" date="2024" name="BMC Genomics">
        <title>Functional annotation of a divergent genome using sequence and structure-based similarity.</title>
        <authorList>
            <person name="Svedberg D."/>
            <person name="Winiger R.R."/>
            <person name="Berg A."/>
            <person name="Sharma H."/>
            <person name="Tellgren-Roth C."/>
            <person name="Debrunner-Vossbrinck B.A."/>
            <person name="Vossbrinck C.R."/>
            <person name="Barandun J."/>
        </authorList>
    </citation>
    <scope>NUCLEOTIDE SEQUENCE</scope>
    <source>
        <strain evidence="5">Illinois isolate</strain>
    </source>
</reference>
<proteinExistence type="inferred from homology"/>
<dbReference type="GO" id="GO:0005634">
    <property type="term" value="C:nucleus"/>
    <property type="evidence" value="ECO:0007669"/>
    <property type="project" value="UniProtKB-SubCell"/>
</dbReference>
<dbReference type="GO" id="GO:0001682">
    <property type="term" value="P:tRNA 5'-leader removal"/>
    <property type="evidence" value="ECO:0007669"/>
    <property type="project" value="InterPro"/>
</dbReference>
<evidence type="ECO:0000256" key="4">
    <source>
        <dbReference type="ARBA" id="ARBA00023242"/>
    </source>
</evidence>
<dbReference type="Proteomes" id="UP001334084">
    <property type="component" value="Chromosome 3"/>
</dbReference>
<organism evidence="5 6">
    <name type="scientific">Vairimorpha necatrix</name>
    <dbReference type="NCBI Taxonomy" id="6039"/>
    <lineage>
        <taxon>Eukaryota</taxon>
        <taxon>Fungi</taxon>
        <taxon>Fungi incertae sedis</taxon>
        <taxon>Microsporidia</taxon>
        <taxon>Nosematidae</taxon>
        <taxon>Vairimorpha</taxon>
    </lineage>
</organism>
<dbReference type="Gene3D" id="3.30.70.3250">
    <property type="entry name" value="Ribonuclease P, Pop5 subunit"/>
    <property type="match status" value="1"/>
</dbReference>
<dbReference type="KEGG" id="vnx:VNE69_03139"/>
<sequence>MTVRKYRYISFNFSIQENRKLDLESSILSIIRDKVTENYGENILYRLHNLALLEYLRDNNIFIIRVDRDISKYVIFSLISSGEINKIKCNFRLLYISGIYKKLLKRILNHLTNTT</sequence>
<evidence type="ECO:0000313" key="5">
    <source>
        <dbReference type="EMBL" id="WUR02920.1"/>
    </source>
</evidence>
<keyword evidence="4" id="KW-0539">Nucleus</keyword>
<dbReference type="AlphaFoldDB" id="A0AAX4JAF1"/>
<keyword evidence="6" id="KW-1185">Reference proteome</keyword>
<dbReference type="Pfam" id="PF01900">
    <property type="entry name" value="RNase_P_Rpp14"/>
    <property type="match status" value="1"/>
</dbReference>
<evidence type="ECO:0000256" key="3">
    <source>
        <dbReference type="ARBA" id="ARBA00022694"/>
    </source>
</evidence>
<dbReference type="GO" id="GO:0030677">
    <property type="term" value="C:ribonuclease P complex"/>
    <property type="evidence" value="ECO:0007669"/>
    <property type="project" value="InterPro"/>
</dbReference>
<dbReference type="GeneID" id="90540735"/>
<dbReference type="InterPro" id="IPR016819">
    <property type="entry name" value="RNase_P/MRP_POP5"/>
</dbReference>
<dbReference type="PANTHER" id="PTHR15441">
    <property type="entry name" value="RIBONUCLEASE P PROTEIN SUBUNIT P14"/>
    <property type="match status" value="1"/>
</dbReference>
<dbReference type="EMBL" id="CP142728">
    <property type="protein sequence ID" value="WUR02920.1"/>
    <property type="molecule type" value="Genomic_DNA"/>
</dbReference>
<gene>
    <name evidence="5" type="ORF">VNE69_03139</name>
</gene>
<name>A0AAX4JAF1_9MICR</name>
<dbReference type="InterPro" id="IPR002759">
    <property type="entry name" value="Pop5/Rpp14/Rnp2-like"/>
</dbReference>
<dbReference type="PIRSF" id="PIRSF023803">
    <property type="entry name" value="Ribonuclease_P_prd"/>
    <property type="match status" value="1"/>
</dbReference>
<evidence type="ECO:0000256" key="2">
    <source>
        <dbReference type="ARBA" id="ARBA00010800"/>
    </source>
</evidence>
<protein>
    <submittedName>
        <fullName evidence="5">Ribonuclease P protein component 2 (RNP2)</fullName>
    </submittedName>
</protein>
<dbReference type="RefSeq" id="XP_065329065.1">
    <property type="nucleotide sequence ID" value="XM_065472993.1"/>
</dbReference>
<dbReference type="GO" id="GO:0033204">
    <property type="term" value="F:ribonuclease P RNA binding"/>
    <property type="evidence" value="ECO:0007669"/>
    <property type="project" value="InterPro"/>
</dbReference>
<keyword evidence="3" id="KW-0819">tRNA processing</keyword>
<dbReference type="PANTHER" id="PTHR15441:SF2">
    <property type="entry name" value="RIBONUCLEASE P_MRP PROTEIN SUBUNIT POP5"/>
    <property type="match status" value="1"/>
</dbReference>
<dbReference type="SUPFAM" id="SSF160350">
    <property type="entry name" value="Rnp2-like"/>
    <property type="match status" value="1"/>
</dbReference>
<evidence type="ECO:0000313" key="6">
    <source>
        <dbReference type="Proteomes" id="UP001334084"/>
    </source>
</evidence>
<evidence type="ECO:0000256" key="1">
    <source>
        <dbReference type="ARBA" id="ARBA00004123"/>
    </source>
</evidence>
<comment type="subcellular location">
    <subcellularLocation>
        <location evidence="1">Nucleus</location>
    </subcellularLocation>
</comment>
<accession>A0AAX4JAF1</accession>
<dbReference type="InterPro" id="IPR038085">
    <property type="entry name" value="Rnp2-like_sf"/>
</dbReference>
<comment type="similarity">
    <text evidence="2">Belongs to the eukaryotic/archaeal RNase P protein component 2 family.</text>
</comment>